<name>A0A0H3G8D9_BRUSU</name>
<dbReference type="AlphaFoldDB" id="A0A0H3G8D9"/>
<keyword evidence="2" id="KW-1185">Reference proteome</keyword>
<dbReference type="KEGG" id="bsi:BS1330_I1703"/>
<protein>
    <submittedName>
        <fullName evidence="1">Uncharacterized protein</fullName>
    </submittedName>
</protein>
<dbReference type="Proteomes" id="UP000007104">
    <property type="component" value="Chromosome I"/>
</dbReference>
<evidence type="ECO:0000313" key="2">
    <source>
        <dbReference type="Proteomes" id="UP000007104"/>
    </source>
</evidence>
<gene>
    <name evidence="1" type="ordered locus">BS1330_I1703</name>
</gene>
<accession>A0A0H3G8D9</accession>
<dbReference type="KEGG" id="bms:BR1709"/>
<evidence type="ECO:0000313" key="1">
    <source>
        <dbReference type="EMBL" id="AEM19026.1"/>
    </source>
</evidence>
<reference evidence="1 2" key="1">
    <citation type="journal article" date="2011" name="J. Bacteriol.">
        <title>Revised genome sequence of Brucella suis 1330.</title>
        <authorList>
            <person name="Tae H."/>
            <person name="Shallom S."/>
            <person name="Settlage R."/>
            <person name="Preston D."/>
            <person name="Adams L.G."/>
            <person name="Garner H.R."/>
        </authorList>
    </citation>
    <scope>NUCLEOTIDE SEQUENCE [LARGE SCALE GENOMIC DNA]</scope>
    <source>
        <strain evidence="1 2">1330</strain>
    </source>
</reference>
<organism evidence="1 2">
    <name type="scientific">Brucella suis biovar 1 (strain 1330)</name>
    <dbReference type="NCBI Taxonomy" id="204722"/>
    <lineage>
        <taxon>Bacteria</taxon>
        <taxon>Pseudomonadati</taxon>
        <taxon>Pseudomonadota</taxon>
        <taxon>Alphaproteobacteria</taxon>
        <taxon>Hyphomicrobiales</taxon>
        <taxon>Brucellaceae</taxon>
        <taxon>Brucella/Ochrobactrum group</taxon>
        <taxon>Brucella</taxon>
    </lineage>
</organism>
<proteinExistence type="predicted"/>
<dbReference type="HOGENOM" id="CLU_3363721_0_0_5"/>
<dbReference type="EMBL" id="CP002997">
    <property type="protein sequence ID" value="AEM19026.1"/>
    <property type="molecule type" value="Genomic_DNA"/>
</dbReference>
<sequence>MFFGAIDALFARSDLRLAAFCGLGNADYRGSSIGA</sequence>